<dbReference type="RefSeq" id="WP_345196207.1">
    <property type="nucleotide sequence ID" value="NZ_BAABFL010000363.1"/>
</dbReference>
<comment type="subcellular location">
    <subcellularLocation>
        <location evidence="9">Cell inner membrane</location>
        <topology evidence="9">Multi-pass membrane protein</topology>
    </subcellularLocation>
    <subcellularLocation>
        <location evidence="1">Cell membrane</location>
        <topology evidence="1">Multi-pass membrane protein</topology>
    </subcellularLocation>
</comment>
<evidence type="ECO:0000256" key="6">
    <source>
        <dbReference type="ARBA" id="ARBA00022970"/>
    </source>
</evidence>
<feature type="transmembrane region" description="Helical" evidence="9">
    <location>
        <begin position="404"/>
        <end position="425"/>
    </location>
</feature>
<comment type="function">
    <text evidence="9">Component of the transport system for branched-chain amino acids.</text>
</comment>
<sequence length="441" mass="46811">MKRNDLLAICLAIFSMFLGAGNIIFPPIVGQQAGEFILQGGLGFMAGDIGLTLLTLIGVAMAGGPDKVTRDLPAWAGKAFWIALFAVMGPAFVVPRSAHVAYEIGLQPFIGNPGSLTLNLYAVVFLAIACWFAINPSRLVVSVGKKMAPLLLLMLTVIAIATLWQPQGGIEAATGAYASNAFSEGMVQGYLTMDALGPLCLGWMIAQLLRNHGVRSDRDIVRYSAMVGLFAALGMALVYSALLYLGATSHGVAPEATNGAHILTAYITALFGTSGTLIMGIIITLACLTTAIGTPSACAEYFNTIGPRFTYRQYIIVIYLVAALVATLGLEQLIAVSIPVMVIIYPLAIALTVVGMVRRWIKHPVLVTRLVAATTLLFAVLDGWQASGLMPDMLNTWLTDNLPLFAQHMTWLVAAGIALIVGVLYGRTKAPQNTIDIAAKI</sequence>
<dbReference type="NCBIfam" id="TIGR00796">
    <property type="entry name" value="livcs"/>
    <property type="match status" value="1"/>
</dbReference>
<keyword evidence="5 9" id="KW-0812">Transmembrane</keyword>
<feature type="transmembrane region" description="Helical" evidence="9">
    <location>
        <begin position="334"/>
        <end position="354"/>
    </location>
</feature>
<evidence type="ECO:0000256" key="7">
    <source>
        <dbReference type="ARBA" id="ARBA00022989"/>
    </source>
</evidence>
<feature type="transmembrane region" description="Helical" evidence="9">
    <location>
        <begin position="187"/>
        <end position="209"/>
    </location>
</feature>
<evidence type="ECO:0000256" key="2">
    <source>
        <dbReference type="ARBA" id="ARBA00008540"/>
    </source>
</evidence>
<name>A0ABP8V3Z3_9GAMM</name>
<evidence type="ECO:0000313" key="10">
    <source>
        <dbReference type="EMBL" id="GAA4650114.1"/>
    </source>
</evidence>
<evidence type="ECO:0000256" key="8">
    <source>
        <dbReference type="ARBA" id="ARBA00023136"/>
    </source>
</evidence>
<gene>
    <name evidence="10" type="primary">brnQ_7</name>
    <name evidence="10" type="ORF">GCM10023116_23970</name>
</gene>
<keyword evidence="7 9" id="KW-1133">Transmembrane helix</keyword>
<protein>
    <recommendedName>
        <fullName evidence="9">Branched-chain amino acid transport system carrier protein</fullName>
    </recommendedName>
</protein>
<comment type="caution">
    <text evidence="10">The sequence shown here is derived from an EMBL/GenBank/DDBJ whole genome shotgun (WGS) entry which is preliminary data.</text>
</comment>
<reference evidence="11" key="1">
    <citation type="journal article" date="2019" name="Int. J. Syst. Evol. Microbiol.">
        <title>The Global Catalogue of Microorganisms (GCM) 10K type strain sequencing project: providing services to taxonomists for standard genome sequencing and annotation.</title>
        <authorList>
            <consortium name="The Broad Institute Genomics Platform"/>
            <consortium name="The Broad Institute Genome Sequencing Center for Infectious Disease"/>
            <person name="Wu L."/>
            <person name="Ma J."/>
        </authorList>
    </citation>
    <scope>NUCLEOTIDE SEQUENCE [LARGE SCALE GENOMIC DNA]</scope>
    <source>
        <strain evidence="11">JCM 17805</strain>
    </source>
</reference>
<dbReference type="Proteomes" id="UP001500604">
    <property type="component" value="Unassembled WGS sequence"/>
</dbReference>
<dbReference type="EMBL" id="BAABFL010000363">
    <property type="protein sequence ID" value="GAA4650114.1"/>
    <property type="molecule type" value="Genomic_DNA"/>
</dbReference>
<comment type="similarity">
    <text evidence="2 9">Belongs to the branched chain amino acid transporter family.</text>
</comment>
<keyword evidence="8 9" id="KW-0472">Membrane</keyword>
<keyword evidence="4" id="KW-1003">Cell membrane</keyword>
<dbReference type="PANTHER" id="PTHR30588">
    <property type="entry name" value="BRANCHED-CHAIN AMINO ACID TRANSPORT SYSTEM 2 CARRIER PROTEIN"/>
    <property type="match status" value="1"/>
</dbReference>
<keyword evidence="6 9" id="KW-0029">Amino-acid transport</keyword>
<comment type="caution">
    <text evidence="9">Lacks conserved residue(s) required for the propagation of feature annotation.</text>
</comment>
<evidence type="ECO:0000313" key="11">
    <source>
        <dbReference type="Proteomes" id="UP001500604"/>
    </source>
</evidence>
<organism evidence="10 11">
    <name type="scientific">Kistimonas scapharcae</name>
    <dbReference type="NCBI Taxonomy" id="1036133"/>
    <lineage>
        <taxon>Bacteria</taxon>
        <taxon>Pseudomonadati</taxon>
        <taxon>Pseudomonadota</taxon>
        <taxon>Gammaproteobacteria</taxon>
        <taxon>Oceanospirillales</taxon>
        <taxon>Endozoicomonadaceae</taxon>
        <taxon>Kistimonas</taxon>
    </lineage>
</organism>
<accession>A0ABP8V3Z3</accession>
<proteinExistence type="inferred from homology"/>
<evidence type="ECO:0000256" key="5">
    <source>
        <dbReference type="ARBA" id="ARBA00022692"/>
    </source>
</evidence>
<dbReference type="PANTHER" id="PTHR30588:SF0">
    <property type="entry name" value="BRANCHED-CHAIN AMINO ACID PERMEASE BRNQ"/>
    <property type="match status" value="1"/>
</dbReference>
<dbReference type="Pfam" id="PF05525">
    <property type="entry name" value="Branch_AA_trans"/>
    <property type="match status" value="1"/>
</dbReference>
<dbReference type="InterPro" id="IPR004685">
    <property type="entry name" value="Brnchd-chn_aa_trnsp_Livcs"/>
</dbReference>
<keyword evidence="11" id="KW-1185">Reference proteome</keyword>
<evidence type="ECO:0000256" key="1">
    <source>
        <dbReference type="ARBA" id="ARBA00004651"/>
    </source>
</evidence>
<feature type="transmembrane region" description="Helical" evidence="9">
    <location>
        <begin position="265"/>
        <end position="288"/>
    </location>
</feature>
<feature type="transmembrane region" description="Helical" evidence="9">
    <location>
        <begin position="221"/>
        <end position="245"/>
    </location>
</feature>
<evidence type="ECO:0000256" key="4">
    <source>
        <dbReference type="ARBA" id="ARBA00022475"/>
    </source>
</evidence>
<feature type="transmembrane region" description="Helical" evidence="9">
    <location>
        <begin position="114"/>
        <end position="135"/>
    </location>
</feature>
<feature type="transmembrane region" description="Helical" evidence="9">
    <location>
        <begin position="75"/>
        <end position="94"/>
    </location>
</feature>
<feature type="transmembrane region" description="Helical" evidence="9">
    <location>
        <begin position="147"/>
        <end position="167"/>
    </location>
</feature>
<feature type="transmembrane region" description="Helical" evidence="9">
    <location>
        <begin position="40"/>
        <end position="63"/>
    </location>
</feature>
<evidence type="ECO:0000256" key="9">
    <source>
        <dbReference type="RuleBase" id="RU362122"/>
    </source>
</evidence>
<feature type="transmembrane region" description="Helical" evidence="9">
    <location>
        <begin position="366"/>
        <end position="384"/>
    </location>
</feature>
<keyword evidence="3 9" id="KW-0813">Transport</keyword>
<evidence type="ECO:0000256" key="3">
    <source>
        <dbReference type="ARBA" id="ARBA00022448"/>
    </source>
</evidence>
<feature type="transmembrane region" description="Helical" evidence="9">
    <location>
        <begin position="309"/>
        <end position="328"/>
    </location>
</feature>